<dbReference type="EMBL" id="BSNX01000075">
    <property type="protein sequence ID" value="GLQ75819.1"/>
    <property type="molecule type" value="Genomic_DNA"/>
</dbReference>
<reference evidence="8" key="1">
    <citation type="journal article" date="2019" name="Int. J. Syst. Evol. Microbiol.">
        <title>The Global Catalogue of Microorganisms (GCM) 10K type strain sequencing project: providing services to taxonomists for standard genome sequencing and annotation.</title>
        <authorList>
            <consortium name="The Broad Institute Genomics Platform"/>
            <consortium name="The Broad Institute Genome Sequencing Center for Infectious Disease"/>
            <person name="Wu L."/>
            <person name="Ma J."/>
        </authorList>
    </citation>
    <scope>NUCLEOTIDE SEQUENCE [LARGE SCALE GENOMIC DNA]</scope>
    <source>
        <strain evidence="8">NBRC 15640</strain>
    </source>
</reference>
<dbReference type="AlphaFoldDB" id="A0AAV5NZ77"/>
<dbReference type="Proteomes" id="UP001156690">
    <property type="component" value="Unassembled WGS sequence"/>
</dbReference>
<comment type="caution">
    <text evidence="7">The sequence shown here is derived from an EMBL/GenBank/DDBJ whole genome shotgun (WGS) entry which is preliminary data.</text>
</comment>
<accession>A0AAV5NZ77</accession>
<dbReference type="SMART" id="SM00062">
    <property type="entry name" value="PBPb"/>
    <property type="match status" value="1"/>
</dbReference>
<dbReference type="InterPro" id="IPR018313">
    <property type="entry name" value="SBP_3_CS"/>
</dbReference>
<dbReference type="Gene3D" id="3.40.190.10">
    <property type="entry name" value="Periplasmic binding protein-like II"/>
    <property type="match status" value="2"/>
</dbReference>
<evidence type="ECO:0000259" key="6">
    <source>
        <dbReference type="SMART" id="SM00062"/>
    </source>
</evidence>
<proteinExistence type="inferred from homology"/>
<evidence type="ECO:0000313" key="8">
    <source>
        <dbReference type="Proteomes" id="UP001156690"/>
    </source>
</evidence>
<dbReference type="PANTHER" id="PTHR30085:SF7">
    <property type="entry name" value="AMINO-ACID ABC TRANSPORTER-BINDING PROTEIN YHDW-RELATED"/>
    <property type="match status" value="1"/>
</dbReference>
<protein>
    <submittedName>
        <fullName evidence="7">Amino acid ABC transporter substrate-binding protein</fullName>
    </submittedName>
</protein>
<evidence type="ECO:0000256" key="4">
    <source>
        <dbReference type="RuleBase" id="RU003744"/>
    </source>
</evidence>
<dbReference type="Pfam" id="PF00497">
    <property type="entry name" value="SBP_bac_3"/>
    <property type="match status" value="1"/>
</dbReference>
<dbReference type="PANTHER" id="PTHR30085">
    <property type="entry name" value="AMINO ACID ABC TRANSPORTER PERMEASE"/>
    <property type="match status" value="1"/>
</dbReference>
<organism evidence="7 8">
    <name type="scientific">Vibrio penaeicida</name>
    <dbReference type="NCBI Taxonomy" id="104609"/>
    <lineage>
        <taxon>Bacteria</taxon>
        <taxon>Pseudomonadati</taxon>
        <taxon>Pseudomonadota</taxon>
        <taxon>Gammaproteobacteria</taxon>
        <taxon>Vibrionales</taxon>
        <taxon>Vibrionaceae</taxon>
        <taxon>Vibrio</taxon>
    </lineage>
</organism>
<keyword evidence="2" id="KW-0813">Transport</keyword>
<dbReference type="SUPFAM" id="SSF53850">
    <property type="entry name" value="Periplasmic binding protein-like II"/>
    <property type="match status" value="1"/>
</dbReference>
<feature type="signal peptide" evidence="5">
    <location>
        <begin position="1"/>
        <end position="23"/>
    </location>
</feature>
<gene>
    <name evidence="7" type="primary">bztA</name>
    <name evidence="7" type="ORF">GCM10007932_51820</name>
</gene>
<evidence type="ECO:0000313" key="7">
    <source>
        <dbReference type="EMBL" id="GLQ75819.1"/>
    </source>
</evidence>
<evidence type="ECO:0000256" key="5">
    <source>
        <dbReference type="SAM" id="SignalP"/>
    </source>
</evidence>
<keyword evidence="3 5" id="KW-0732">Signal</keyword>
<evidence type="ECO:0000256" key="1">
    <source>
        <dbReference type="ARBA" id="ARBA00010333"/>
    </source>
</evidence>
<sequence>MVTRKVWSALAALAVFGSGFVQAGTIDDIRKKGELACGVSEGTPGFSNPDSSGRWVGLDVDICRAVAAAVLGDAEKVKFVPLASKQKIVALASGQVDMTSRTTTWTMKRDTKEGVDFTKVVYYDGQGFMVNKQLGIKHALQLNGASVCVTTGTTTELNLTDFARANSIKLEAVVFEGKKEAFNAYKSGRCDAFTTDVSQLASWRSTLPDSSKHVILNHLISKEPLAPLVRHGDNQWKDLVTWVINGLMQAEEKGITQSNVSEQTKISKDPSVQRMLGASGNMGKALSLDPEWLKRSLLAVGNYEEIFERNLGKNTPLGLERGVNSMWVNGGLMYAYPIR</sequence>
<name>A0AAV5NZ77_9VIBR</name>
<dbReference type="GO" id="GO:0006865">
    <property type="term" value="P:amino acid transport"/>
    <property type="evidence" value="ECO:0007669"/>
    <property type="project" value="TreeGrafter"/>
</dbReference>
<dbReference type="CDD" id="cd13692">
    <property type="entry name" value="PBP2_BztA"/>
    <property type="match status" value="1"/>
</dbReference>
<feature type="domain" description="Solute-binding protein family 3/N-terminal" evidence="6">
    <location>
        <begin position="34"/>
        <end position="263"/>
    </location>
</feature>
<evidence type="ECO:0000256" key="2">
    <source>
        <dbReference type="ARBA" id="ARBA00022448"/>
    </source>
</evidence>
<dbReference type="RefSeq" id="WP_126606672.1">
    <property type="nucleotide sequence ID" value="NZ_AP025145.1"/>
</dbReference>
<comment type="similarity">
    <text evidence="1 4">Belongs to the bacterial solute-binding protein 3 family.</text>
</comment>
<dbReference type="InterPro" id="IPR001638">
    <property type="entry name" value="Solute-binding_3/MltF_N"/>
</dbReference>
<keyword evidence="8" id="KW-1185">Reference proteome</keyword>
<evidence type="ECO:0000256" key="3">
    <source>
        <dbReference type="ARBA" id="ARBA00022729"/>
    </source>
</evidence>
<dbReference type="InterPro" id="IPR051455">
    <property type="entry name" value="Bact_solute-bind_prot3"/>
</dbReference>
<dbReference type="PROSITE" id="PS01039">
    <property type="entry name" value="SBP_BACTERIAL_3"/>
    <property type="match status" value="1"/>
</dbReference>
<feature type="chain" id="PRO_5043943973" evidence="5">
    <location>
        <begin position="24"/>
        <end position="339"/>
    </location>
</feature>